<dbReference type="PANTHER" id="PTHR11319">
    <property type="entry name" value="G PROTEIN-COUPLED RECEPTOR-RELATED"/>
    <property type="match status" value="1"/>
</dbReference>
<accession>A0ABN9V724</accession>
<keyword evidence="1" id="KW-0812">Transmembrane</keyword>
<keyword evidence="1" id="KW-1133">Transmembrane helix</keyword>
<dbReference type="InterPro" id="IPR035897">
    <property type="entry name" value="Toll_tir_struct_dom_sf"/>
</dbReference>
<evidence type="ECO:0000313" key="3">
    <source>
        <dbReference type="Proteomes" id="UP001189429"/>
    </source>
</evidence>
<comment type="caution">
    <text evidence="2">The sequence shown here is derived from an EMBL/GenBank/DDBJ whole genome shotgun (WGS) entry which is preliminary data.</text>
</comment>
<name>A0ABN9V724_9DINO</name>
<evidence type="ECO:0008006" key="4">
    <source>
        <dbReference type="Google" id="ProtNLM"/>
    </source>
</evidence>
<feature type="transmembrane region" description="Helical" evidence="1">
    <location>
        <begin position="384"/>
        <end position="406"/>
    </location>
</feature>
<proteinExistence type="predicted"/>
<dbReference type="Proteomes" id="UP001189429">
    <property type="component" value="Unassembled WGS sequence"/>
</dbReference>
<feature type="transmembrane region" description="Helical" evidence="1">
    <location>
        <begin position="322"/>
        <end position="339"/>
    </location>
</feature>
<feature type="transmembrane region" description="Helical" evidence="1">
    <location>
        <begin position="238"/>
        <end position="265"/>
    </location>
</feature>
<evidence type="ECO:0000256" key="1">
    <source>
        <dbReference type="SAM" id="Phobius"/>
    </source>
</evidence>
<dbReference type="EMBL" id="CAUYUJ010016772">
    <property type="protein sequence ID" value="CAK0868698.1"/>
    <property type="molecule type" value="Genomic_DNA"/>
</dbReference>
<feature type="transmembrane region" description="Helical" evidence="1">
    <location>
        <begin position="351"/>
        <end position="372"/>
    </location>
</feature>
<sequence>MSLPSEPTRVFRCLPQDNCLGGGPAACAQRRAAVQPACGECAEGSYSSGGSCRECGALDVCPFLFISICALICLVLVTRTVNHNLLMHSSSAIMIVLITGLLFGGVQAMGAFTQMSIDWGSGVDAILGFINVLSFDLKVVRIECIIGTSSPAVSFIMRQFFAPCSALVVLLLLCLKKVRIPSTSIQVELVNTVGSLFNIFFMSIVTSGVSPLICYKHPSGDRSMVAASSILCFDSDRHVVMMATGITSLILVPLPFVASVSYFIMHYPGYLATSKDMHSQSALAAMRFLYCRFWPRRYYYGVVLLSRSLLICLVPVVIGDDVALQICVMVTIIGFMTLLQQELKPWRNRVVNCMDGVMCIMLILLLLSGALVADLNVNPSTVEWLGFSTILAVFVVAGGGIVWALFSRCDPRRKYGFFVCHHKAAAAAQARLLKIKLKEHTRRRVFIDSDNLTELDSLFDIVKCQVKHLVVYLTSDTLSRPWCAGEITTAFHVGTVRVTAVRTPAFQPPTEEQLVKVDEFLDLSSCTLEEYGISFDSVRNAFAQLLGSETPQLRLDETGGVHTFDVLVDCLLTRPTTRRPGSDMVVSMTRGLDLLPKDQECSIVICSDHGDMEAVAAATILNAMIREHALSVGGRGAVHFYDYQQEEAEIYGRMAKCSQATVLLLSHGSMRSATQLRVIVDLMTGEDHGVDDHHGLSRQSEHAGVKRRKGSTAVPVLIDGFRFPNDRYYKEDLPRILGPVLAQEASPLIHNFFKTIAVPLSTAASETLLKLQAKQIFARALFDEVLKAPL</sequence>
<dbReference type="Gene3D" id="3.40.50.10140">
    <property type="entry name" value="Toll/interleukin-1 receptor homology (TIR) domain"/>
    <property type="match status" value="1"/>
</dbReference>
<feature type="transmembrane region" description="Helical" evidence="1">
    <location>
        <begin position="93"/>
        <end position="112"/>
    </location>
</feature>
<keyword evidence="1" id="KW-0472">Membrane</keyword>
<protein>
    <recommendedName>
        <fullName evidence="4">TIR domain-containing protein</fullName>
    </recommendedName>
</protein>
<feature type="transmembrane region" description="Helical" evidence="1">
    <location>
        <begin position="298"/>
        <end position="316"/>
    </location>
</feature>
<organism evidence="2 3">
    <name type="scientific">Prorocentrum cordatum</name>
    <dbReference type="NCBI Taxonomy" id="2364126"/>
    <lineage>
        <taxon>Eukaryota</taxon>
        <taxon>Sar</taxon>
        <taxon>Alveolata</taxon>
        <taxon>Dinophyceae</taxon>
        <taxon>Prorocentrales</taxon>
        <taxon>Prorocentraceae</taxon>
        <taxon>Prorocentrum</taxon>
    </lineage>
</organism>
<feature type="transmembrane region" description="Helical" evidence="1">
    <location>
        <begin position="156"/>
        <end position="175"/>
    </location>
</feature>
<keyword evidence="3" id="KW-1185">Reference proteome</keyword>
<dbReference type="PANTHER" id="PTHR11319:SF35">
    <property type="entry name" value="OUTER MEMBRANE PROTEIN PMPC-RELATED"/>
    <property type="match status" value="1"/>
</dbReference>
<reference evidence="2" key="1">
    <citation type="submission" date="2023-10" db="EMBL/GenBank/DDBJ databases">
        <authorList>
            <person name="Chen Y."/>
            <person name="Shah S."/>
            <person name="Dougan E. K."/>
            <person name="Thang M."/>
            <person name="Chan C."/>
        </authorList>
    </citation>
    <scope>NUCLEOTIDE SEQUENCE [LARGE SCALE GENOMIC DNA]</scope>
</reference>
<evidence type="ECO:0000313" key="2">
    <source>
        <dbReference type="EMBL" id="CAK0868698.1"/>
    </source>
</evidence>
<feature type="transmembrane region" description="Helical" evidence="1">
    <location>
        <begin position="196"/>
        <end position="218"/>
    </location>
</feature>
<dbReference type="SUPFAM" id="SSF52200">
    <property type="entry name" value="Toll/Interleukin receptor TIR domain"/>
    <property type="match status" value="1"/>
</dbReference>
<gene>
    <name evidence="2" type="ORF">PCOR1329_LOCUS55278</name>
</gene>
<feature type="transmembrane region" description="Helical" evidence="1">
    <location>
        <begin position="63"/>
        <end position="81"/>
    </location>
</feature>